<protein>
    <submittedName>
        <fullName evidence="2">Uncharacterized protein</fullName>
    </submittedName>
</protein>
<dbReference type="Proteomes" id="UP000287144">
    <property type="component" value="Unassembled WGS sequence"/>
</dbReference>
<gene>
    <name evidence="2" type="ORF">CEP52_017337</name>
</gene>
<organism evidence="2 3">
    <name type="scientific">Fusarium oligoseptatum</name>
    <dbReference type="NCBI Taxonomy" id="2604345"/>
    <lineage>
        <taxon>Eukaryota</taxon>
        <taxon>Fungi</taxon>
        <taxon>Dikarya</taxon>
        <taxon>Ascomycota</taxon>
        <taxon>Pezizomycotina</taxon>
        <taxon>Sordariomycetes</taxon>
        <taxon>Hypocreomycetidae</taxon>
        <taxon>Hypocreales</taxon>
        <taxon>Nectriaceae</taxon>
        <taxon>Fusarium</taxon>
        <taxon>Fusarium solani species complex</taxon>
    </lineage>
</organism>
<feature type="region of interest" description="Disordered" evidence="1">
    <location>
        <begin position="1"/>
        <end position="97"/>
    </location>
</feature>
<comment type="caution">
    <text evidence="2">The sequence shown here is derived from an EMBL/GenBank/DDBJ whole genome shotgun (WGS) entry which is preliminary data.</text>
</comment>
<proteinExistence type="predicted"/>
<name>A0A428RT48_9HYPO</name>
<accession>A0A428RT48</accession>
<evidence type="ECO:0000313" key="3">
    <source>
        <dbReference type="Proteomes" id="UP000287144"/>
    </source>
</evidence>
<keyword evidence="3" id="KW-1185">Reference proteome</keyword>
<dbReference type="EMBL" id="NKCK01000513">
    <property type="protein sequence ID" value="RSL80708.1"/>
    <property type="molecule type" value="Genomic_DNA"/>
</dbReference>
<dbReference type="AlphaFoldDB" id="A0A428RT48"/>
<evidence type="ECO:0000313" key="2">
    <source>
        <dbReference type="EMBL" id="RSL80708.1"/>
    </source>
</evidence>
<feature type="compositionally biased region" description="Low complexity" evidence="1">
    <location>
        <begin position="1"/>
        <end position="19"/>
    </location>
</feature>
<reference evidence="2 3" key="1">
    <citation type="submission" date="2017-06" db="EMBL/GenBank/DDBJ databases">
        <title>Comparative genomic analysis of Ambrosia Fusariam Clade fungi.</title>
        <authorList>
            <person name="Stajich J.E."/>
            <person name="Carrillo J."/>
            <person name="Kijimoto T."/>
            <person name="Eskalen A."/>
            <person name="O'Donnell K."/>
            <person name="Kasson M."/>
        </authorList>
    </citation>
    <scope>NUCLEOTIDE SEQUENCE [LARGE SCALE GENOMIC DNA]</scope>
    <source>
        <strain evidence="2 3">NRRL62579</strain>
    </source>
</reference>
<sequence>MTLGETLATGGATAEEQAQNASVVVESVRSGEQESESEASSVIEVREEAVPHQRTTRSAPGNSLLPVGQQTEHGYKRPTFVTPLEKQTRSFESLNLH</sequence>
<evidence type="ECO:0000256" key="1">
    <source>
        <dbReference type="SAM" id="MobiDB-lite"/>
    </source>
</evidence>